<keyword evidence="2" id="KW-0238">DNA-binding</keyword>
<dbReference type="RefSeq" id="WP_317228038.1">
    <property type="nucleotide sequence ID" value="NZ_JAWJEJ010000002.1"/>
</dbReference>
<evidence type="ECO:0000259" key="4">
    <source>
        <dbReference type="PROSITE" id="PS50956"/>
    </source>
</evidence>
<dbReference type="Gene3D" id="1.10.10.10">
    <property type="entry name" value="Winged helix-like DNA-binding domain superfamily/Winged helix DNA-binding domain"/>
    <property type="match status" value="1"/>
</dbReference>
<dbReference type="PANTHER" id="PTHR30154:SF34">
    <property type="entry name" value="TRANSCRIPTIONAL REGULATOR AZLB"/>
    <property type="match status" value="1"/>
</dbReference>
<dbReference type="EMBL" id="JAWJEJ010000002">
    <property type="protein sequence ID" value="MDV3458871.1"/>
    <property type="molecule type" value="Genomic_DNA"/>
</dbReference>
<evidence type="ECO:0000256" key="3">
    <source>
        <dbReference type="ARBA" id="ARBA00023163"/>
    </source>
</evidence>
<name>A0ABU3YBU4_9SPHN</name>
<dbReference type="InterPro" id="IPR019888">
    <property type="entry name" value="Tscrpt_reg_AsnC-like"/>
</dbReference>
<dbReference type="InterPro" id="IPR000485">
    <property type="entry name" value="AsnC-type_HTH_dom"/>
</dbReference>
<dbReference type="InterPro" id="IPR011008">
    <property type="entry name" value="Dimeric_a/b-barrel"/>
</dbReference>
<dbReference type="Pfam" id="PF13412">
    <property type="entry name" value="HTH_24"/>
    <property type="match status" value="1"/>
</dbReference>
<dbReference type="PANTHER" id="PTHR30154">
    <property type="entry name" value="LEUCINE-RESPONSIVE REGULATORY PROTEIN"/>
    <property type="match status" value="1"/>
</dbReference>
<keyword evidence="3" id="KW-0804">Transcription</keyword>
<dbReference type="SMART" id="SM00344">
    <property type="entry name" value="HTH_ASNC"/>
    <property type="match status" value="1"/>
</dbReference>
<dbReference type="InterPro" id="IPR036390">
    <property type="entry name" value="WH_DNA-bd_sf"/>
</dbReference>
<dbReference type="Pfam" id="PF01037">
    <property type="entry name" value="AsnC_trans_reg"/>
    <property type="match status" value="1"/>
</dbReference>
<evidence type="ECO:0000313" key="5">
    <source>
        <dbReference type="EMBL" id="MDV3458871.1"/>
    </source>
</evidence>
<dbReference type="Proteomes" id="UP001273531">
    <property type="component" value="Unassembled WGS sequence"/>
</dbReference>
<dbReference type="InterPro" id="IPR036388">
    <property type="entry name" value="WH-like_DNA-bd_sf"/>
</dbReference>
<gene>
    <name evidence="5" type="ORF">RZN05_17875</name>
</gene>
<protein>
    <submittedName>
        <fullName evidence="5">Lrp/AsnC family transcriptional regulator</fullName>
    </submittedName>
</protein>
<sequence length="161" mass="17881">MFLHIMGATRDTMDFRILDLLQHNALLTADQLAAQLPLSASAIARRIRRLRESGAIAADVSILSDEVGPFLSAVVQVQMDRHALAAVEALLRRLTASPQVQLFLDVSGTFDLMLLVTVRDMDAFNAFADEMLASDPVVRRYETSFVKRRRKFSPALPLDLA</sequence>
<dbReference type="PROSITE" id="PS50956">
    <property type="entry name" value="HTH_ASNC_2"/>
    <property type="match status" value="1"/>
</dbReference>
<dbReference type="InterPro" id="IPR019887">
    <property type="entry name" value="Tscrpt_reg_AsnC/Lrp_C"/>
</dbReference>
<evidence type="ECO:0000313" key="6">
    <source>
        <dbReference type="Proteomes" id="UP001273531"/>
    </source>
</evidence>
<comment type="caution">
    <text evidence="5">The sequence shown here is derived from an EMBL/GenBank/DDBJ whole genome shotgun (WGS) entry which is preliminary data.</text>
</comment>
<accession>A0ABU3YBU4</accession>
<dbReference type="PRINTS" id="PR00033">
    <property type="entry name" value="HTHASNC"/>
</dbReference>
<dbReference type="Gene3D" id="3.30.70.920">
    <property type="match status" value="1"/>
</dbReference>
<evidence type="ECO:0000256" key="1">
    <source>
        <dbReference type="ARBA" id="ARBA00023015"/>
    </source>
</evidence>
<reference evidence="5 6" key="1">
    <citation type="submission" date="2023-10" db="EMBL/GenBank/DDBJ databases">
        <title>Sphingomonas sp. HF-S4 16S ribosomal RNA gene Genome sequencing and assembly.</title>
        <authorList>
            <person name="Lee H."/>
        </authorList>
    </citation>
    <scope>NUCLEOTIDE SEQUENCE [LARGE SCALE GENOMIC DNA]</scope>
    <source>
        <strain evidence="5 6">HF-S4</strain>
    </source>
</reference>
<keyword evidence="6" id="KW-1185">Reference proteome</keyword>
<proteinExistence type="predicted"/>
<evidence type="ECO:0000256" key="2">
    <source>
        <dbReference type="ARBA" id="ARBA00023125"/>
    </source>
</evidence>
<organism evidence="5 6">
    <name type="scientific">Sphingomonas agrestis</name>
    <dbReference type="NCBI Taxonomy" id="3080540"/>
    <lineage>
        <taxon>Bacteria</taxon>
        <taxon>Pseudomonadati</taxon>
        <taxon>Pseudomonadota</taxon>
        <taxon>Alphaproteobacteria</taxon>
        <taxon>Sphingomonadales</taxon>
        <taxon>Sphingomonadaceae</taxon>
        <taxon>Sphingomonas</taxon>
    </lineage>
</organism>
<dbReference type="SUPFAM" id="SSF46785">
    <property type="entry name" value="Winged helix' DNA-binding domain"/>
    <property type="match status" value="1"/>
</dbReference>
<feature type="domain" description="HTH asnC-type" evidence="4">
    <location>
        <begin position="11"/>
        <end position="70"/>
    </location>
</feature>
<keyword evidence="1" id="KW-0805">Transcription regulation</keyword>
<dbReference type="SUPFAM" id="SSF54909">
    <property type="entry name" value="Dimeric alpha+beta barrel"/>
    <property type="match status" value="1"/>
</dbReference>